<keyword evidence="1" id="KW-0812">Transmembrane</keyword>
<evidence type="ECO:0000313" key="2">
    <source>
        <dbReference type="EMBL" id="MFI0794955.1"/>
    </source>
</evidence>
<name>A0ABW7SMN4_9ACTN</name>
<dbReference type="RefSeq" id="WP_396681740.1">
    <property type="nucleotide sequence ID" value="NZ_JBIRPU010000014.1"/>
</dbReference>
<accession>A0ABW7SMN4</accession>
<evidence type="ECO:0000313" key="3">
    <source>
        <dbReference type="Proteomes" id="UP001611075"/>
    </source>
</evidence>
<keyword evidence="3" id="KW-1185">Reference proteome</keyword>
<dbReference type="Proteomes" id="UP001611075">
    <property type="component" value="Unassembled WGS sequence"/>
</dbReference>
<reference evidence="2 3" key="1">
    <citation type="submission" date="2024-10" db="EMBL/GenBank/DDBJ databases">
        <title>The Natural Products Discovery Center: Release of the First 8490 Sequenced Strains for Exploring Actinobacteria Biosynthetic Diversity.</title>
        <authorList>
            <person name="Kalkreuter E."/>
            <person name="Kautsar S.A."/>
            <person name="Yang D."/>
            <person name="Bader C.D."/>
            <person name="Teijaro C.N."/>
            <person name="Fluegel L."/>
            <person name="Davis C.M."/>
            <person name="Simpson J.R."/>
            <person name="Lauterbach L."/>
            <person name="Steele A.D."/>
            <person name="Gui C."/>
            <person name="Meng S."/>
            <person name="Li G."/>
            <person name="Viehrig K."/>
            <person name="Ye F."/>
            <person name="Su P."/>
            <person name="Kiefer A.F."/>
            <person name="Nichols A."/>
            <person name="Cepeda A.J."/>
            <person name="Yan W."/>
            <person name="Fan B."/>
            <person name="Jiang Y."/>
            <person name="Adhikari A."/>
            <person name="Zheng C.-J."/>
            <person name="Schuster L."/>
            <person name="Cowan T.M."/>
            <person name="Smanski M.J."/>
            <person name="Chevrette M.G."/>
            <person name="De Carvalho L.P.S."/>
            <person name="Shen B."/>
        </authorList>
    </citation>
    <scope>NUCLEOTIDE SEQUENCE [LARGE SCALE GENOMIC DNA]</scope>
    <source>
        <strain evidence="2 3">NPDC021253</strain>
    </source>
</reference>
<gene>
    <name evidence="2" type="ORF">ACH4OY_20040</name>
</gene>
<sequence>MPRHGGLRYWISSWGLGIVALMAALYIVNGLCIGWQKAYDVTIGITSPGQVASSYLAWPLSLAGWLVGPAVAGAVAGWVVNNSISSRRTETPLRVLGGEADA</sequence>
<protein>
    <submittedName>
        <fullName evidence="2">DUF6313 family protein</fullName>
    </submittedName>
</protein>
<comment type="caution">
    <text evidence="2">The sequence shown here is derived from an EMBL/GenBank/DDBJ whole genome shotgun (WGS) entry which is preliminary data.</text>
</comment>
<keyword evidence="1" id="KW-0472">Membrane</keyword>
<proteinExistence type="predicted"/>
<feature type="transmembrane region" description="Helical" evidence="1">
    <location>
        <begin position="12"/>
        <end position="36"/>
    </location>
</feature>
<organism evidence="2 3">
    <name type="scientific">Micromonospora rubida</name>
    <dbReference type="NCBI Taxonomy" id="2697657"/>
    <lineage>
        <taxon>Bacteria</taxon>
        <taxon>Bacillati</taxon>
        <taxon>Actinomycetota</taxon>
        <taxon>Actinomycetes</taxon>
        <taxon>Micromonosporales</taxon>
        <taxon>Micromonosporaceae</taxon>
        <taxon>Micromonospora</taxon>
    </lineage>
</organism>
<evidence type="ECO:0000256" key="1">
    <source>
        <dbReference type="SAM" id="Phobius"/>
    </source>
</evidence>
<dbReference type="InterPro" id="IPR046280">
    <property type="entry name" value="DUF6313"/>
</dbReference>
<keyword evidence="1" id="KW-1133">Transmembrane helix</keyword>
<feature type="transmembrane region" description="Helical" evidence="1">
    <location>
        <begin position="56"/>
        <end position="80"/>
    </location>
</feature>
<dbReference type="EMBL" id="JBIRPU010000014">
    <property type="protein sequence ID" value="MFI0794955.1"/>
    <property type="molecule type" value="Genomic_DNA"/>
</dbReference>
<dbReference type="Pfam" id="PF19832">
    <property type="entry name" value="DUF6313"/>
    <property type="match status" value="1"/>
</dbReference>